<reference evidence="2 3" key="1">
    <citation type="submission" date="2023-03" db="EMBL/GenBank/DDBJ databases">
        <title>YIM 133296 draft genome.</title>
        <authorList>
            <person name="Xiong L."/>
        </authorList>
    </citation>
    <scope>NUCLEOTIDE SEQUENCE [LARGE SCALE GENOMIC DNA]</scope>
    <source>
        <strain evidence="2 3">YIM 133296</strain>
    </source>
</reference>
<protein>
    <submittedName>
        <fullName evidence="2">Uncharacterized protein</fullName>
    </submittedName>
</protein>
<sequence length="125" mass="13465">MTYATLASRRTTLPLPCRWEYTDALVLNVDRPEHLLEACRRRGAGVPLASTRRAADRLVSRVGDWRLLRQVGAALLAALAIPVGGRFGWLAALGILAAVVLLAVVCSRRVAAVHAEIDRAGVPAF</sequence>
<feature type="transmembrane region" description="Helical" evidence="1">
    <location>
        <begin position="89"/>
        <end position="106"/>
    </location>
</feature>
<feature type="transmembrane region" description="Helical" evidence="1">
    <location>
        <begin position="67"/>
        <end position="83"/>
    </location>
</feature>
<keyword evidence="1" id="KW-1133">Transmembrane helix</keyword>
<proteinExistence type="predicted"/>
<evidence type="ECO:0000256" key="1">
    <source>
        <dbReference type="SAM" id="Phobius"/>
    </source>
</evidence>
<dbReference type="EMBL" id="JAROAV010000028">
    <property type="protein sequence ID" value="MDF8264531.1"/>
    <property type="molecule type" value="Genomic_DNA"/>
</dbReference>
<gene>
    <name evidence="2" type="ORF">P4R38_09785</name>
</gene>
<name>A0ABT6C753_9MICO</name>
<keyword evidence="1" id="KW-0812">Transmembrane</keyword>
<evidence type="ECO:0000313" key="2">
    <source>
        <dbReference type="EMBL" id="MDF8264531.1"/>
    </source>
</evidence>
<keyword evidence="3" id="KW-1185">Reference proteome</keyword>
<accession>A0ABT6C753</accession>
<keyword evidence="1" id="KW-0472">Membrane</keyword>
<comment type="caution">
    <text evidence="2">The sequence shown here is derived from an EMBL/GenBank/DDBJ whole genome shotgun (WGS) entry which is preliminary data.</text>
</comment>
<organism evidence="2 3">
    <name type="scientific">Luteipulveratus flavus</name>
    <dbReference type="NCBI Taxonomy" id="3031728"/>
    <lineage>
        <taxon>Bacteria</taxon>
        <taxon>Bacillati</taxon>
        <taxon>Actinomycetota</taxon>
        <taxon>Actinomycetes</taxon>
        <taxon>Micrococcales</taxon>
        <taxon>Dermacoccaceae</taxon>
        <taxon>Luteipulveratus</taxon>
    </lineage>
</organism>
<dbReference type="Proteomes" id="UP001528912">
    <property type="component" value="Unassembled WGS sequence"/>
</dbReference>
<dbReference type="RefSeq" id="WP_277191986.1">
    <property type="nucleotide sequence ID" value="NZ_JAROAV010000028.1"/>
</dbReference>
<evidence type="ECO:0000313" key="3">
    <source>
        <dbReference type="Proteomes" id="UP001528912"/>
    </source>
</evidence>